<evidence type="ECO:0000313" key="5">
    <source>
        <dbReference type="EMBL" id="PQJ76722.1"/>
    </source>
</evidence>
<organism evidence="5 6">
    <name type="scientific">Polaribacter glomeratus</name>
    <dbReference type="NCBI Taxonomy" id="102"/>
    <lineage>
        <taxon>Bacteria</taxon>
        <taxon>Pseudomonadati</taxon>
        <taxon>Bacteroidota</taxon>
        <taxon>Flavobacteriia</taxon>
        <taxon>Flavobacteriales</taxon>
        <taxon>Flavobacteriaceae</taxon>
    </lineage>
</organism>
<feature type="domain" description="Outer membrane protein beta-barrel" evidence="4">
    <location>
        <begin position="367"/>
        <end position="769"/>
    </location>
</feature>
<dbReference type="InterPro" id="IPR036942">
    <property type="entry name" value="Beta-barrel_TonB_sf"/>
</dbReference>
<reference evidence="5 6" key="1">
    <citation type="submission" date="2016-12" db="EMBL/GenBank/DDBJ databases">
        <title>Trade-off between light-utilization and light-protection in marine flavobacteria.</title>
        <authorList>
            <person name="Kumagai Y."/>
            <person name="Yoshizawa S."/>
            <person name="Kogure K."/>
            <person name="Iwasaki W."/>
        </authorList>
    </citation>
    <scope>NUCLEOTIDE SEQUENCE [LARGE SCALE GENOMIC DNA]</scope>
    <source>
        <strain evidence="5 6">ATCC 43844</strain>
    </source>
</reference>
<dbReference type="PANTHER" id="PTHR40980">
    <property type="entry name" value="PLUG DOMAIN-CONTAINING PROTEIN"/>
    <property type="match status" value="1"/>
</dbReference>
<dbReference type="AlphaFoldDB" id="A0A2S7WHI0"/>
<dbReference type="Pfam" id="PF13715">
    <property type="entry name" value="CarbopepD_reg_2"/>
    <property type="match status" value="1"/>
</dbReference>
<evidence type="ECO:0000259" key="4">
    <source>
        <dbReference type="Pfam" id="PF14905"/>
    </source>
</evidence>
<keyword evidence="2" id="KW-0472">Membrane</keyword>
<dbReference type="GO" id="GO:0009279">
    <property type="term" value="C:cell outer membrane"/>
    <property type="evidence" value="ECO:0007669"/>
    <property type="project" value="UniProtKB-SubCell"/>
</dbReference>
<dbReference type="InterPro" id="IPR037066">
    <property type="entry name" value="Plug_dom_sf"/>
</dbReference>
<evidence type="ECO:0000256" key="2">
    <source>
        <dbReference type="ARBA" id="ARBA00023136"/>
    </source>
</evidence>
<dbReference type="SUPFAM" id="SSF49464">
    <property type="entry name" value="Carboxypeptidase regulatory domain-like"/>
    <property type="match status" value="1"/>
</dbReference>
<comment type="subcellular location">
    <subcellularLocation>
        <location evidence="1">Cell outer membrane</location>
    </subcellularLocation>
</comment>
<dbReference type="Gene3D" id="2.40.170.20">
    <property type="entry name" value="TonB-dependent receptor, beta-barrel domain"/>
    <property type="match status" value="1"/>
</dbReference>
<dbReference type="OrthoDB" id="8764943at2"/>
<dbReference type="RefSeq" id="WP_105022038.1">
    <property type="nucleotide sequence ID" value="NZ_MSCM01000002.1"/>
</dbReference>
<protein>
    <recommendedName>
        <fullName evidence="4">Outer membrane protein beta-barrel domain-containing protein</fullName>
    </recommendedName>
</protein>
<keyword evidence="6" id="KW-1185">Reference proteome</keyword>
<proteinExistence type="predicted"/>
<evidence type="ECO:0000313" key="6">
    <source>
        <dbReference type="Proteomes" id="UP000239068"/>
    </source>
</evidence>
<sequence length="793" mass="89314">MNTKMKILLIITLLFSGIIKSQIIKGKVTDKTDVIPFANVIIKNTTNKIVAGTTTDNNGLFEIKVNQGKFIIEISYLGYKSFTKEIEITKNINLGSVLLEDNAQYLNEVVVKTEKRVIERKIDRLVFNVEKSIAAVGGNGLDVLRITPGVQLQNNTLSILGKGASQVLINGRLSPLAGDDLIAFLSGFSANDIVKIEVITNPPAKYDAAGNGGLINIVLKKGAQDSWKNATTLSYNQNKYNFTSFSNNFFYNKDKISFSGSVNATKGGEQNLEGLQINYPANFWDIDIKGRTQQDQFSGRFLIEYVTSDKTTFGLQYLGNTTQPDIVTETMFDIFDTNNNLERSLLTTGNNTNDNKNHSVNFHLLTQLDSLGRNISFDADYFTFTSDRTINFFTESFNNSGASQGVNSSALNEANQEIENFSAKIDVEYPFKKVNLSYGVKASITNTNSGVLFFDTLSGTPVLDPSQSNDFEYEENVLAAYFSGNTNLTAKLEMQFGLRFEDTKTTGFNVDLNQENSNNYTKFFPSLYFSYSKNKANNFNFSYGKRINRPNFRNLNPFRFYINDNSYSEGNPFLQPSFSDSFKISHLYKNNLNSSLSLDIITNGFGVFFNTDVVNQNQIVTQENYFTKHTLTWEESFSYNKIPWFKSQNSINLLGHFTELTNNNNAEVNDGIQFFASSNNTFILSQSTKLQANAWYSSFHNDGLFSVGEMFHLSFGLQHDFKNNIKVSMFFSDVLNTGSLNNYDSTVNNISQSYSQNQSSRNFRISLSYDFGNKKINVKKRGFGNDEEQRRSN</sequence>
<keyword evidence="3" id="KW-0998">Cell outer membrane</keyword>
<dbReference type="PANTHER" id="PTHR40980:SF4">
    <property type="entry name" value="TONB-DEPENDENT RECEPTOR-LIKE BETA-BARREL DOMAIN-CONTAINING PROTEIN"/>
    <property type="match status" value="1"/>
</dbReference>
<comment type="caution">
    <text evidence="5">The sequence shown here is derived from an EMBL/GenBank/DDBJ whole genome shotgun (WGS) entry which is preliminary data.</text>
</comment>
<evidence type="ECO:0000256" key="1">
    <source>
        <dbReference type="ARBA" id="ARBA00004442"/>
    </source>
</evidence>
<dbReference type="Gene3D" id="2.60.40.1120">
    <property type="entry name" value="Carboxypeptidase-like, regulatory domain"/>
    <property type="match status" value="1"/>
</dbReference>
<name>A0A2S7WHI0_9FLAO</name>
<evidence type="ECO:0000256" key="3">
    <source>
        <dbReference type="ARBA" id="ARBA00023237"/>
    </source>
</evidence>
<accession>A0A2S7WHI0</accession>
<gene>
    <name evidence="5" type="ORF">BTO16_12640</name>
</gene>
<dbReference type="Gene3D" id="2.170.130.10">
    <property type="entry name" value="TonB-dependent receptor, plug domain"/>
    <property type="match status" value="1"/>
</dbReference>
<dbReference type="SUPFAM" id="SSF56935">
    <property type="entry name" value="Porins"/>
    <property type="match status" value="1"/>
</dbReference>
<dbReference type="Proteomes" id="UP000239068">
    <property type="component" value="Unassembled WGS sequence"/>
</dbReference>
<dbReference type="InterPro" id="IPR008969">
    <property type="entry name" value="CarboxyPept-like_regulatory"/>
</dbReference>
<dbReference type="Pfam" id="PF14905">
    <property type="entry name" value="OMP_b-brl_3"/>
    <property type="match status" value="1"/>
</dbReference>
<dbReference type="EMBL" id="MSCM01000002">
    <property type="protein sequence ID" value="PQJ76722.1"/>
    <property type="molecule type" value="Genomic_DNA"/>
</dbReference>
<dbReference type="InterPro" id="IPR041700">
    <property type="entry name" value="OMP_b-brl_3"/>
</dbReference>